<reference evidence="2" key="1">
    <citation type="submission" date="2024-06" db="EMBL/GenBank/DDBJ databases">
        <title>Multi-omics analyses provide insights into the biosynthesis of the anticancer antibiotic pleurotin in Hohenbuehelia grisea.</title>
        <authorList>
            <person name="Weaver J.A."/>
            <person name="Alberti F."/>
        </authorList>
    </citation>
    <scope>NUCLEOTIDE SEQUENCE [LARGE SCALE GENOMIC DNA]</scope>
    <source>
        <strain evidence="2">T-177</strain>
    </source>
</reference>
<evidence type="ECO:0000313" key="1">
    <source>
        <dbReference type="EMBL" id="KAL0955445.1"/>
    </source>
</evidence>
<dbReference type="Proteomes" id="UP001556367">
    <property type="component" value="Unassembled WGS sequence"/>
</dbReference>
<evidence type="ECO:0000313" key="2">
    <source>
        <dbReference type="Proteomes" id="UP001556367"/>
    </source>
</evidence>
<proteinExistence type="predicted"/>
<sequence>MLHPIKLMNLLRSLEVPVTHNCVTDVIALLNLANEAGARCLDLRLKVSIGSDDEGEHDSGPAWAALDHALINAQGLELIVTVLYPGPPTDVSNYLPFYVKTSSCRVEEDTNGDTSHDSIVID</sequence>
<gene>
    <name evidence="1" type="ORF">HGRIS_001687</name>
</gene>
<name>A0ABR3JI58_9AGAR</name>
<protein>
    <submittedName>
        <fullName evidence="1">Uncharacterized protein</fullName>
    </submittedName>
</protein>
<keyword evidence="2" id="KW-1185">Reference proteome</keyword>
<dbReference type="EMBL" id="JASNQZ010000006">
    <property type="protein sequence ID" value="KAL0955445.1"/>
    <property type="molecule type" value="Genomic_DNA"/>
</dbReference>
<organism evidence="1 2">
    <name type="scientific">Hohenbuehelia grisea</name>
    <dbReference type="NCBI Taxonomy" id="104357"/>
    <lineage>
        <taxon>Eukaryota</taxon>
        <taxon>Fungi</taxon>
        <taxon>Dikarya</taxon>
        <taxon>Basidiomycota</taxon>
        <taxon>Agaricomycotina</taxon>
        <taxon>Agaricomycetes</taxon>
        <taxon>Agaricomycetidae</taxon>
        <taxon>Agaricales</taxon>
        <taxon>Pleurotineae</taxon>
        <taxon>Pleurotaceae</taxon>
        <taxon>Hohenbuehelia</taxon>
    </lineage>
</organism>
<accession>A0ABR3JI58</accession>
<comment type="caution">
    <text evidence="1">The sequence shown here is derived from an EMBL/GenBank/DDBJ whole genome shotgun (WGS) entry which is preliminary data.</text>
</comment>